<name>A0ABU7WD38_9GAMM</name>
<organism evidence="1 2">
    <name type="scientific">Luteimonas flava</name>
    <dbReference type="NCBI Taxonomy" id="3115822"/>
    <lineage>
        <taxon>Bacteria</taxon>
        <taxon>Pseudomonadati</taxon>
        <taxon>Pseudomonadota</taxon>
        <taxon>Gammaproteobacteria</taxon>
        <taxon>Lysobacterales</taxon>
        <taxon>Lysobacteraceae</taxon>
        <taxon>Luteimonas</taxon>
    </lineage>
</organism>
<comment type="caution">
    <text evidence="1">The sequence shown here is derived from an EMBL/GenBank/DDBJ whole genome shotgun (WGS) entry which is preliminary data.</text>
</comment>
<dbReference type="RefSeq" id="WP_332077613.1">
    <property type="nucleotide sequence ID" value="NZ_JAZHBM010000001.1"/>
</dbReference>
<keyword evidence="2" id="KW-1185">Reference proteome</keyword>
<sequence>MTESSRPGRFPLRELKFNGKVVGYFEGTGDLDGDAQRALEVLAEKGINPFDDRRPQWKKVRYQALEFHAASTAIHGATILHGDTRRPLIAAYVANTCFCLELYLKAASLLFGGETLWGHHLRALYDKLPEAARGAIQGSVAEAREAAPGPDDVDVSALLDRLNNAFVEWRYAQDVPVLQAVDLSELRFLRILFFLACQHESDDDYEIDEIDPAA</sequence>
<accession>A0ABU7WD38</accession>
<evidence type="ECO:0008006" key="3">
    <source>
        <dbReference type="Google" id="ProtNLM"/>
    </source>
</evidence>
<proteinExistence type="predicted"/>
<reference evidence="1 2" key="1">
    <citation type="submission" date="2024-01" db="EMBL/GenBank/DDBJ databases">
        <title>Novel species of the genus Luteimonas isolated from rivers.</title>
        <authorList>
            <person name="Lu H."/>
        </authorList>
    </citation>
    <scope>NUCLEOTIDE SEQUENCE [LARGE SCALE GENOMIC DNA]</scope>
    <source>
        <strain evidence="1 2">SMYT11W</strain>
    </source>
</reference>
<dbReference type="EMBL" id="JAZHBM010000001">
    <property type="protein sequence ID" value="MEF3081899.1"/>
    <property type="molecule type" value="Genomic_DNA"/>
</dbReference>
<evidence type="ECO:0000313" key="2">
    <source>
        <dbReference type="Proteomes" id="UP001358324"/>
    </source>
</evidence>
<protein>
    <recommendedName>
        <fullName evidence="3">HEPN domain-containing protein</fullName>
    </recommendedName>
</protein>
<dbReference type="Proteomes" id="UP001358324">
    <property type="component" value="Unassembled WGS sequence"/>
</dbReference>
<evidence type="ECO:0000313" key="1">
    <source>
        <dbReference type="EMBL" id="MEF3081899.1"/>
    </source>
</evidence>
<gene>
    <name evidence="1" type="ORF">V3391_06690</name>
</gene>